<comment type="subcellular location">
    <subcellularLocation>
        <location evidence="1">Cytoplasm</location>
        <location evidence="1">Cytosol</location>
    </subcellularLocation>
</comment>
<keyword evidence="8" id="KW-1185">Reference proteome</keyword>
<name>A0A7I8KGF9_SPIIN</name>
<keyword evidence="4" id="KW-0963">Cytoplasm</keyword>
<sequence>MAVGQGNPPALGKIWCSQQKVEGDIDYETCELVSGIELVIGEGEDSIRAYLLKAVKNNNGNGVLLLSDAFGFEDSSTREFAYRVACSGYNVLVPDLFRGNPWRTGRQQAEFGPWVASHLPERVAVDIALSCQWLTEEYIAAGISKKLGIIGFCFGGHHLIETLARDEGGYFGTGVCFYGTNMNPALCPKIKVPVLFVCGDDDPHCPLSVVREMEKGIRGAKVVVYDGRGDGFAHRPESQEEDDDAEDAFAVARTCLA</sequence>
<accession>A0A7I8KGF9</accession>
<dbReference type="OrthoDB" id="17560at2759"/>
<dbReference type="SUPFAM" id="SSF53474">
    <property type="entry name" value="alpha/beta-Hydrolases"/>
    <property type="match status" value="1"/>
</dbReference>
<evidence type="ECO:0000313" key="7">
    <source>
        <dbReference type="EMBL" id="CAA7396793.1"/>
    </source>
</evidence>
<evidence type="ECO:0000313" key="8">
    <source>
        <dbReference type="Proteomes" id="UP000663760"/>
    </source>
</evidence>
<protein>
    <recommendedName>
        <fullName evidence="3">Carboxymethylenebutenolidase homolog</fullName>
    </recommendedName>
</protein>
<dbReference type="GO" id="GO:0016787">
    <property type="term" value="F:hydrolase activity"/>
    <property type="evidence" value="ECO:0007669"/>
    <property type="project" value="UniProtKB-KW"/>
</dbReference>
<dbReference type="InterPro" id="IPR002925">
    <property type="entry name" value="Dienelactn_hydro"/>
</dbReference>
<comment type="similarity">
    <text evidence="2">Belongs to the dienelactone hydrolase family.</text>
</comment>
<dbReference type="PANTHER" id="PTHR46812:SF1">
    <property type="entry name" value="CARBOXYMETHYLENEBUTENOLIDASE HOMOLOG"/>
    <property type="match status" value="1"/>
</dbReference>
<dbReference type="AlphaFoldDB" id="A0A7I8KGF9"/>
<dbReference type="PANTHER" id="PTHR46812">
    <property type="entry name" value="CARBOXYMETHYLENEBUTENOLIDASE HOMOLOG"/>
    <property type="match status" value="1"/>
</dbReference>
<dbReference type="Pfam" id="PF01738">
    <property type="entry name" value="DLH"/>
    <property type="match status" value="1"/>
</dbReference>
<evidence type="ECO:0000259" key="6">
    <source>
        <dbReference type="Pfam" id="PF01738"/>
    </source>
</evidence>
<gene>
    <name evidence="7" type="ORF">SI8410_05007456</name>
</gene>
<dbReference type="Proteomes" id="UP000663760">
    <property type="component" value="Chromosome 5"/>
</dbReference>
<keyword evidence="5" id="KW-0378">Hydrolase</keyword>
<evidence type="ECO:0000256" key="3">
    <source>
        <dbReference type="ARBA" id="ARBA00014180"/>
    </source>
</evidence>
<dbReference type="GO" id="GO:0005829">
    <property type="term" value="C:cytosol"/>
    <property type="evidence" value="ECO:0007669"/>
    <property type="project" value="UniProtKB-SubCell"/>
</dbReference>
<reference evidence="7" key="1">
    <citation type="submission" date="2020-02" db="EMBL/GenBank/DDBJ databases">
        <authorList>
            <person name="Scholz U."/>
            <person name="Mascher M."/>
            <person name="Fiebig A."/>
        </authorList>
    </citation>
    <scope>NUCLEOTIDE SEQUENCE</scope>
</reference>
<evidence type="ECO:0000256" key="5">
    <source>
        <dbReference type="ARBA" id="ARBA00022801"/>
    </source>
</evidence>
<evidence type="ECO:0000256" key="2">
    <source>
        <dbReference type="ARBA" id="ARBA00008456"/>
    </source>
</evidence>
<dbReference type="InterPro" id="IPR042946">
    <property type="entry name" value="CMBL"/>
</dbReference>
<proteinExistence type="inferred from homology"/>
<organism evidence="7 8">
    <name type="scientific">Spirodela intermedia</name>
    <name type="common">Intermediate duckweed</name>
    <dbReference type="NCBI Taxonomy" id="51605"/>
    <lineage>
        <taxon>Eukaryota</taxon>
        <taxon>Viridiplantae</taxon>
        <taxon>Streptophyta</taxon>
        <taxon>Embryophyta</taxon>
        <taxon>Tracheophyta</taxon>
        <taxon>Spermatophyta</taxon>
        <taxon>Magnoliopsida</taxon>
        <taxon>Liliopsida</taxon>
        <taxon>Araceae</taxon>
        <taxon>Lemnoideae</taxon>
        <taxon>Spirodela</taxon>
    </lineage>
</organism>
<evidence type="ECO:0000256" key="1">
    <source>
        <dbReference type="ARBA" id="ARBA00004514"/>
    </source>
</evidence>
<dbReference type="EMBL" id="LR746268">
    <property type="protein sequence ID" value="CAA7396793.1"/>
    <property type="molecule type" value="Genomic_DNA"/>
</dbReference>
<dbReference type="InterPro" id="IPR029058">
    <property type="entry name" value="AB_hydrolase_fold"/>
</dbReference>
<dbReference type="Gene3D" id="3.40.50.1820">
    <property type="entry name" value="alpha/beta hydrolase"/>
    <property type="match status" value="1"/>
</dbReference>
<feature type="domain" description="Dienelactone hydrolase" evidence="6">
    <location>
        <begin position="47"/>
        <end position="249"/>
    </location>
</feature>
<evidence type="ECO:0000256" key="4">
    <source>
        <dbReference type="ARBA" id="ARBA00022490"/>
    </source>
</evidence>
<dbReference type="GO" id="GO:0009507">
    <property type="term" value="C:chloroplast"/>
    <property type="evidence" value="ECO:0007669"/>
    <property type="project" value="TreeGrafter"/>
</dbReference>